<accession>A0A6L9SIB3</accession>
<evidence type="ECO:0000313" key="2">
    <source>
        <dbReference type="EMBL" id="NEE04394.1"/>
    </source>
</evidence>
<dbReference type="EMBL" id="JAAGOA010000033">
    <property type="protein sequence ID" value="NEE04394.1"/>
    <property type="molecule type" value="Genomic_DNA"/>
</dbReference>
<reference evidence="2 3" key="1">
    <citation type="submission" date="2020-02" db="EMBL/GenBank/DDBJ databases">
        <authorList>
            <person name="Li X.-J."/>
            <person name="Han X.-M."/>
        </authorList>
    </citation>
    <scope>NUCLEOTIDE SEQUENCE [LARGE SCALE GENOMIC DNA]</scope>
    <source>
        <strain evidence="2 3">CCTCC AB 2017055</strain>
    </source>
</reference>
<dbReference type="Gene3D" id="1.10.10.10">
    <property type="entry name" value="Winged helix-like DNA-binding domain superfamily/Winged helix DNA-binding domain"/>
    <property type="match status" value="1"/>
</dbReference>
<dbReference type="AlphaFoldDB" id="A0A6L9SIB3"/>
<protein>
    <submittedName>
        <fullName evidence="2">ROK family protein</fullName>
    </submittedName>
</protein>
<keyword evidence="3" id="KW-1185">Reference proteome</keyword>
<dbReference type="InterPro" id="IPR000600">
    <property type="entry name" value="ROK"/>
</dbReference>
<dbReference type="PANTHER" id="PTHR18964">
    <property type="entry name" value="ROK (REPRESSOR, ORF, KINASE) FAMILY"/>
    <property type="match status" value="1"/>
</dbReference>
<dbReference type="Proteomes" id="UP000475214">
    <property type="component" value="Unassembled WGS sequence"/>
</dbReference>
<evidence type="ECO:0000256" key="1">
    <source>
        <dbReference type="ARBA" id="ARBA00006479"/>
    </source>
</evidence>
<organism evidence="2 3">
    <name type="scientific">Phytoactinopolyspora halotolerans</name>
    <dbReference type="NCBI Taxonomy" id="1981512"/>
    <lineage>
        <taxon>Bacteria</taxon>
        <taxon>Bacillati</taxon>
        <taxon>Actinomycetota</taxon>
        <taxon>Actinomycetes</taxon>
        <taxon>Jiangellales</taxon>
        <taxon>Jiangellaceae</taxon>
        <taxon>Phytoactinopolyspora</taxon>
    </lineage>
</organism>
<gene>
    <name evidence="2" type="ORF">G1H10_29915</name>
</gene>
<dbReference type="InterPro" id="IPR036390">
    <property type="entry name" value="WH_DNA-bd_sf"/>
</dbReference>
<sequence length="426" mass="45404">MESSTIPRPEDVLNARAALPSDMRSQNLATIMRVVRTHGPLARVGIVRRTGISSGTVTKLTAQLVEAGALVEASPAGTGEHPPTGAPGVLGMRRAGRPQAPLDLDMHARAVLTVHIGVTRSTAGLVDMRGNVITDITVTHTDTDPDHVLRAAVATMRRLRNSSGRTVVGAGVSTSGTIDHRNGTLLDHPVLPWRNVAVRDYVARRLDLPVEYDDIVRGVALAHLAYRHGEEIQHVLNLFVGNVVGSALAVRQELYRGEAGRAGQITHLPVHGVAGPLCECGRSDCFQAVASNVGLLAIGQAEGVVSERASFDDLLDRADEPGVRRLLDRRAEWVGQAVAVLSDFLDPSAVVLSGNATHAPGYLDVVRATTRRLALGGRAAAERVSLFPFPGDLLSVSTAALFLDRYFRDPVAYEPRLAGTDRAVQP</sequence>
<dbReference type="RefSeq" id="WP_163744884.1">
    <property type="nucleotide sequence ID" value="NZ_JAAGOA010000033.1"/>
</dbReference>
<dbReference type="PANTHER" id="PTHR18964:SF149">
    <property type="entry name" value="BIFUNCTIONAL UDP-N-ACETYLGLUCOSAMINE 2-EPIMERASE_N-ACETYLMANNOSAMINE KINASE"/>
    <property type="match status" value="1"/>
</dbReference>
<comment type="caution">
    <text evidence="2">The sequence shown here is derived from an EMBL/GenBank/DDBJ whole genome shotgun (WGS) entry which is preliminary data.</text>
</comment>
<dbReference type="SUPFAM" id="SSF46785">
    <property type="entry name" value="Winged helix' DNA-binding domain"/>
    <property type="match status" value="1"/>
</dbReference>
<dbReference type="InterPro" id="IPR043129">
    <property type="entry name" value="ATPase_NBD"/>
</dbReference>
<dbReference type="Gene3D" id="3.30.420.40">
    <property type="match status" value="2"/>
</dbReference>
<dbReference type="Pfam" id="PF00480">
    <property type="entry name" value="ROK"/>
    <property type="match status" value="1"/>
</dbReference>
<dbReference type="SUPFAM" id="SSF53067">
    <property type="entry name" value="Actin-like ATPase domain"/>
    <property type="match status" value="1"/>
</dbReference>
<comment type="similarity">
    <text evidence="1">Belongs to the ROK (NagC/XylR) family.</text>
</comment>
<evidence type="ECO:0000313" key="3">
    <source>
        <dbReference type="Proteomes" id="UP000475214"/>
    </source>
</evidence>
<proteinExistence type="inferred from homology"/>
<dbReference type="InterPro" id="IPR036388">
    <property type="entry name" value="WH-like_DNA-bd_sf"/>
</dbReference>
<name>A0A6L9SIB3_9ACTN</name>